<organism evidence="5 6">
    <name type="scientific">Halomarina oriensis</name>
    <dbReference type="NCBI Taxonomy" id="671145"/>
    <lineage>
        <taxon>Archaea</taxon>
        <taxon>Methanobacteriati</taxon>
        <taxon>Methanobacteriota</taxon>
        <taxon>Stenosarchaea group</taxon>
        <taxon>Halobacteria</taxon>
        <taxon>Halobacteriales</taxon>
        <taxon>Natronomonadaceae</taxon>
        <taxon>Halomarina</taxon>
    </lineage>
</organism>
<evidence type="ECO:0000256" key="3">
    <source>
        <dbReference type="ARBA" id="ARBA00023002"/>
    </source>
</evidence>
<evidence type="ECO:0000256" key="2">
    <source>
        <dbReference type="ARBA" id="ARBA00022857"/>
    </source>
</evidence>
<dbReference type="SUPFAM" id="SSF51430">
    <property type="entry name" value="NAD(P)-linked oxidoreductase"/>
    <property type="match status" value="1"/>
</dbReference>
<dbReference type="Pfam" id="PF00248">
    <property type="entry name" value="Aldo_ket_red"/>
    <property type="match status" value="1"/>
</dbReference>
<evidence type="ECO:0000259" key="4">
    <source>
        <dbReference type="Pfam" id="PF00248"/>
    </source>
</evidence>
<sequence>MDLPPVGLGTMAVDDSAVVETALDVGYRHLDTARIYDNEAVVGAGLAASDVSRESVTVATKLWVDDLAATDVRAATEESAARLGVDTVDLLYVHRPRGPYEPTETLPALDTLVDDGLVDHVGASNFTVDQLRTARDHLDAPLAAHQVERHPLFVRDDLLADAREHGYPLVAYSPLAGGQVRDLPELQAVADRHDTTPEAVAIAWLTGTTGVVTVPKASSRAHLEANLAAATLELDDDDRASVESVETERELFPE</sequence>
<dbReference type="PROSITE" id="PS00798">
    <property type="entry name" value="ALDOKETO_REDUCTASE_1"/>
    <property type="match status" value="1"/>
</dbReference>
<dbReference type="Proteomes" id="UP000451471">
    <property type="component" value="Unassembled WGS sequence"/>
</dbReference>
<reference evidence="5 6" key="1">
    <citation type="submission" date="2019-12" db="EMBL/GenBank/DDBJ databases">
        <title>Halocatena pleomorpha gen. nov. sp. nov., an extremely halophilic archaeon of family Halobacteriaceae isolated from saltpan soil.</title>
        <authorList>
            <person name="Pal Y."/>
            <person name="Verma A."/>
            <person name="Krishnamurthi S."/>
            <person name="Kumar P."/>
        </authorList>
    </citation>
    <scope>NUCLEOTIDE SEQUENCE [LARGE SCALE GENOMIC DNA]</scope>
    <source>
        <strain evidence="5 6">JCM 16495</strain>
    </source>
</reference>
<comment type="similarity">
    <text evidence="1">Belongs to the aldo/keto reductase family.</text>
</comment>
<evidence type="ECO:0000256" key="1">
    <source>
        <dbReference type="ARBA" id="ARBA00007905"/>
    </source>
</evidence>
<dbReference type="PANTHER" id="PTHR43827:SF3">
    <property type="entry name" value="NADP-DEPENDENT OXIDOREDUCTASE DOMAIN-CONTAINING PROTEIN"/>
    <property type="match status" value="1"/>
</dbReference>
<protein>
    <submittedName>
        <fullName evidence="5">Aldo/keto reductase</fullName>
    </submittedName>
</protein>
<dbReference type="RefSeq" id="WP_158203867.1">
    <property type="nucleotide sequence ID" value="NZ_WSZK01000015.1"/>
</dbReference>
<dbReference type="EMBL" id="WSZK01000015">
    <property type="protein sequence ID" value="MWG34147.1"/>
    <property type="molecule type" value="Genomic_DNA"/>
</dbReference>
<dbReference type="AlphaFoldDB" id="A0A6B0GJZ0"/>
<dbReference type="GO" id="GO:0016616">
    <property type="term" value="F:oxidoreductase activity, acting on the CH-OH group of donors, NAD or NADP as acceptor"/>
    <property type="evidence" value="ECO:0007669"/>
    <property type="project" value="UniProtKB-ARBA"/>
</dbReference>
<dbReference type="PANTHER" id="PTHR43827">
    <property type="entry name" value="2,5-DIKETO-D-GLUCONIC ACID REDUCTASE"/>
    <property type="match status" value="1"/>
</dbReference>
<evidence type="ECO:0000313" key="5">
    <source>
        <dbReference type="EMBL" id="MWG34147.1"/>
    </source>
</evidence>
<keyword evidence="2" id="KW-0521">NADP</keyword>
<proteinExistence type="inferred from homology"/>
<comment type="caution">
    <text evidence="5">The sequence shown here is derived from an EMBL/GenBank/DDBJ whole genome shotgun (WGS) entry which is preliminary data.</text>
</comment>
<keyword evidence="6" id="KW-1185">Reference proteome</keyword>
<dbReference type="PRINTS" id="PR00069">
    <property type="entry name" value="ALDKETRDTASE"/>
</dbReference>
<evidence type="ECO:0000313" key="6">
    <source>
        <dbReference type="Proteomes" id="UP000451471"/>
    </source>
</evidence>
<dbReference type="InterPro" id="IPR020471">
    <property type="entry name" value="AKR"/>
</dbReference>
<dbReference type="InterPro" id="IPR018170">
    <property type="entry name" value="Aldo/ket_reductase_CS"/>
</dbReference>
<dbReference type="OrthoDB" id="275427at2157"/>
<name>A0A6B0GJZ0_9EURY</name>
<dbReference type="PIRSF" id="PIRSF000097">
    <property type="entry name" value="AKR"/>
    <property type="match status" value="1"/>
</dbReference>
<dbReference type="Gene3D" id="3.20.20.100">
    <property type="entry name" value="NADP-dependent oxidoreductase domain"/>
    <property type="match status" value="1"/>
</dbReference>
<gene>
    <name evidence="5" type="ORF">GQS65_06515</name>
</gene>
<dbReference type="InterPro" id="IPR023210">
    <property type="entry name" value="NADP_OxRdtase_dom"/>
</dbReference>
<keyword evidence="3" id="KW-0560">Oxidoreductase</keyword>
<dbReference type="InterPro" id="IPR036812">
    <property type="entry name" value="NAD(P)_OxRdtase_dom_sf"/>
</dbReference>
<feature type="domain" description="NADP-dependent oxidoreductase" evidence="4">
    <location>
        <begin position="14"/>
        <end position="245"/>
    </location>
</feature>
<accession>A0A6B0GJZ0</accession>